<sequence length="125" mass="13761">MAKKLPGSHHYYGVCIVSLAGDWENLGSHSAETSLSEASKPRPFKPLGSPCIFQSITRFDADHEWRTTKELNMSSEVVLYCSVDGTLEAAGISIKVQNVLVDFMAVISREIELQVSCLRRDGTTV</sequence>
<protein>
    <submittedName>
        <fullName evidence="1">Uncharacterized protein</fullName>
    </submittedName>
</protein>
<organism evidence="1 2">
    <name type="scientific">Ilex paraguariensis</name>
    <name type="common">yerba mate</name>
    <dbReference type="NCBI Taxonomy" id="185542"/>
    <lineage>
        <taxon>Eukaryota</taxon>
        <taxon>Viridiplantae</taxon>
        <taxon>Streptophyta</taxon>
        <taxon>Embryophyta</taxon>
        <taxon>Tracheophyta</taxon>
        <taxon>Spermatophyta</taxon>
        <taxon>Magnoliopsida</taxon>
        <taxon>eudicotyledons</taxon>
        <taxon>Gunneridae</taxon>
        <taxon>Pentapetalae</taxon>
        <taxon>asterids</taxon>
        <taxon>campanulids</taxon>
        <taxon>Aquifoliales</taxon>
        <taxon>Aquifoliaceae</taxon>
        <taxon>Ilex</taxon>
    </lineage>
</organism>
<accession>A0ABC8UD02</accession>
<dbReference type="EMBL" id="CAUOFW020007246">
    <property type="protein sequence ID" value="CAK9178169.1"/>
    <property type="molecule type" value="Genomic_DNA"/>
</dbReference>
<reference evidence="1 2" key="1">
    <citation type="submission" date="2024-02" db="EMBL/GenBank/DDBJ databases">
        <authorList>
            <person name="Vignale AGUSTIN F."/>
            <person name="Sosa J E."/>
            <person name="Modenutti C."/>
        </authorList>
    </citation>
    <scope>NUCLEOTIDE SEQUENCE [LARGE SCALE GENOMIC DNA]</scope>
</reference>
<proteinExistence type="predicted"/>
<dbReference type="Proteomes" id="UP001642360">
    <property type="component" value="Unassembled WGS sequence"/>
</dbReference>
<comment type="caution">
    <text evidence="1">The sequence shown here is derived from an EMBL/GenBank/DDBJ whole genome shotgun (WGS) entry which is preliminary data.</text>
</comment>
<name>A0ABC8UD02_9AQUA</name>
<evidence type="ECO:0000313" key="1">
    <source>
        <dbReference type="EMBL" id="CAK9178169.1"/>
    </source>
</evidence>
<gene>
    <name evidence="1" type="ORF">ILEXP_LOCUS48086</name>
</gene>
<keyword evidence="2" id="KW-1185">Reference proteome</keyword>
<evidence type="ECO:0000313" key="2">
    <source>
        <dbReference type="Proteomes" id="UP001642360"/>
    </source>
</evidence>
<dbReference type="AlphaFoldDB" id="A0ABC8UD02"/>